<organism evidence="5">
    <name type="scientific">marine sediment metagenome</name>
    <dbReference type="NCBI Taxonomy" id="412755"/>
    <lineage>
        <taxon>unclassified sequences</taxon>
        <taxon>metagenomes</taxon>
        <taxon>ecological metagenomes</taxon>
    </lineage>
</organism>
<dbReference type="InterPro" id="IPR023798">
    <property type="entry name" value="Ribosomal_uS7_dom"/>
</dbReference>
<proteinExistence type="inferred from homology"/>
<comment type="similarity">
    <text evidence="1">Belongs to the universal ribosomal protein uS7 family.</text>
</comment>
<dbReference type="EMBL" id="BARV01039457">
    <property type="protein sequence ID" value="GAI57251.1"/>
    <property type="molecule type" value="Genomic_DNA"/>
</dbReference>
<keyword evidence="3" id="KW-0687">Ribonucleoprotein</keyword>
<name>X1QR21_9ZZZZ</name>
<evidence type="ECO:0000256" key="1">
    <source>
        <dbReference type="ARBA" id="ARBA00007151"/>
    </source>
</evidence>
<evidence type="ECO:0000256" key="3">
    <source>
        <dbReference type="ARBA" id="ARBA00023274"/>
    </source>
</evidence>
<keyword evidence="2" id="KW-0689">Ribosomal protein</keyword>
<protein>
    <recommendedName>
        <fullName evidence="4">Small ribosomal subunit protein uS7 domain-containing protein</fullName>
    </recommendedName>
</protein>
<dbReference type="InterPro" id="IPR036823">
    <property type="entry name" value="Ribosomal_uS7_dom_sf"/>
</dbReference>
<dbReference type="AlphaFoldDB" id="X1QR21"/>
<feature type="non-terminal residue" evidence="5">
    <location>
        <position position="39"/>
    </location>
</feature>
<feature type="domain" description="Small ribosomal subunit protein uS7" evidence="4">
    <location>
        <begin position="2"/>
        <end position="39"/>
    </location>
</feature>
<evidence type="ECO:0000313" key="5">
    <source>
        <dbReference type="EMBL" id="GAI57251.1"/>
    </source>
</evidence>
<evidence type="ECO:0000259" key="4">
    <source>
        <dbReference type="Pfam" id="PF00177"/>
    </source>
</evidence>
<gene>
    <name evidence="5" type="ORF">S06H3_60478</name>
</gene>
<evidence type="ECO:0000256" key="2">
    <source>
        <dbReference type="ARBA" id="ARBA00022980"/>
    </source>
</evidence>
<dbReference type="Pfam" id="PF00177">
    <property type="entry name" value="Ribosomal_S7"/>
    <property type="match status" value="1"/>
</dbReference>
<accession>X1QR21</accession>
<dbReference type="SUPFAM" id="SSF47973">
    <property type="entry name" value="Ribosomal protein S7"/>
    <property type="match status" value="1"/>
</dbReference>
<dbReference type="GO" id="GO:0005840">
    <property type="term" value="C:ribosome"/>
    <property type="evidence" value="ECO:0007669"/>
    <property type="project" value="UniProtKB-KW"/>
</dbReference>
<dbReference type="GO" id="GO:1990904">
    <property type="term" value="C:ribonucleoprotein complex"/>
    <property type="evidence" value="ECO:0007669"/>
    <property type="project" value="UniProtKB-KW"/>
</dbReference>
<comment type="caution">
    <text evidence="5">The sequence shown here is derived from an EMBL/GenBank/DDBJ whole genome shotgun (WGS) entry which is preliminary data.</text>
</comment>
<sequence length="39" mass="4637">MKKKIKKHPIMPDPVYNNITVAKFINQIMRRGKKTIARK</sequence>
<dbReference type="Gene3D" id="1.10.455.10">
    <property type="entry name" value="Ribosomal protein S7 domain"/>
    <property type="match status" value="1"/>
</dbReference>
<reference evidence="5" key="1">
    <citation type="journal article" date="2014" name="Front. Microbiol.">
        <title>High frequency of phylogenetically diverse reductive dehalogenase-homologous genes in deep subseafloor sedimentary metagenomes.</title>
        <authorList>
            <person name="Kawai M."/>
            <person name="Futagami T."/>
            <person name="Toyoda A."/>
            <person name="Takaki Y."/>
            <person name="Nishi S."/>
            <person name="Hori S."/>
            <person name="Arai W."/>
            <person name="Tsubouchi T."/>
            <person name="Morono Y."/>
            <person name="Uchiyama I."/>
            <person name="Ito T."/>
            <person name="Fujiyama A."/>
            <person name="Inagaki F."/>
            <person name="Takami H."/>
        </authorList>
    </citation>
    <scope>NUCLEOTIDE SEQUENCE</scope>
    <source>
        <strain evidence="5">Expedition CK06-06</strain>
    </source>
</reference>